<evidence type="ECO:0000256" key="3">
    <source>
        <dbReference type="ARBA" id="ARBA00022692"/>
    </source>
</evidence>
<dbReference type="RefSeq" id="WP_150946851.1">
    <property type="nucleotide sequence ID" value="NZ_VCMV01000030.1"/>
</dbReference>
<evidence type="ECO:0000256" key="5">
    <source>
        <dbReference type="ARBA" id="ARBA00023136"/>
    </source>
</evidence>
<organism evidence="7 8">
    <name type="scientific">Microvirga brassicacearum</name>
    <dbReference type="NCBI Taxonomy" id="2580413"/>
    <lineage>
        <taxon>Bacteria</taxon>
        <taxon>Pseudomonadati</taxon>
        <taxon>Pseudomonadota</taxon>
        <taxon>Alphaproteobacteria</taxon>
        <taxon>Hyphomicrobiales</taxon>
        <taxon>Methylobacteriaceae</taxon>
        <taxon>Microvirga</taxon>
    </lineage>
</organism>
<feature type="transmembrane region" description="Helical" evidence="6">
    <location>
        <begin position="40"/>
        <end position="64"/>
    </location>
</feature>
<name>A0A5N3P7E7_9HYPH</name>
<feature type="transmembrane region" description="Helical" evidence="6">
    <location>
        <begin position="112"/>
        <end position="138"/>
    </location>
</feature>
<feature type="transmembrane region" description="Helical" evidence="6">
    <location>
        <begin position="70"/>
        <end position="91"/>
    </location>
</feature>
<feature type="transmembrane region" description="Helical" evidence="6">
    <location>
        <begin position="6"/>
        <end position="28"/>
    </location>
</feature>
<evidence type="ECO:0000313" key="7">
    <source>
        <dbReference type="EMBL" id="KAB0265668.1"/>
    </source>
</evidence>
<evidence type="ECO:0000256" key="6">
    <source>
        <dbReference type="SAM" id="Phobius"/>
    </source>
</evidence>
<proteinExistence type="predicted"/>
<keyword evidence="8" id="KW-1185">Reference proteome</keyword>
<comment type="caution">
    <text evidence="7">The sequence shown here is derived from an EMBL/GenBank/DDBJ whole genome shotgun (WGS) entry which is preliminary data.</text>
</comment>
<protein>
    <submittedName>
        <fullName evidence="7">LysE family translocator</fullName>
    </submittedName>
</protein>
<gene>
    <name evidence="7" type="ORF">FEZ63_17485</name>
</gene>
<dbReference type="PANTHER" id="PTHR30086:SF20">
    <property type="entry name" value="ARGININE EXPORTER PROTEIN ARGO-RELATED"/>
    <property type="match status" value="1"/>
</dbReference>
<dbReference type="InterPro" id="IPR001123">
    <property type="entry name" value="LeuE-type"/>
</dbReference>
<dbReference type="GO" id="GO:0005886">
    <property type="term" value="C:plasma membrane"/>
    <property type="evidence" value="ECO:0007669"/>
    <property type="project" value="UniProtKB-SubCell"/>
</dbReference>
<reference evidence="7 8" key="1">
    <citation type="journal article" date="2019" name="Microorganisms">
        <title>Genome Insights into the Novel Species Microvirga brassicacearum, a Rapeseed Endophyte with Biotechnological Potential.</title>
        <authorList>
            <person name="Jimenez-Gomez A."/>
            <person name="Saati-Santamaria Z."/>
            <person name="Igual J.M."/>
            <person name="Rivas R."/>
            <person name="Mateos P.F."/>
            <person name="Garcia-Fraile P."/>
        </authorList>
    </citation>
    <scope>NUCLEOTIDE SEQUENCE [LARGE SCALE GENOMIC DNA]</scope>
    <source>
        <strain evidence="7 8">CDVBN77</strain>
    </source>
</reference>
<dbReference type="OrthoDB" id="9804822at2"/>
<evidence type="ECO:0000256" key="2">
    <source>
        <dbReference type="ARBA" id="ARBA00022475"/>
    </source>
</evidence>
<keyword evidence="4 6" id="KW-1133">Transmembrane helix</keyword>
<accession>A0A5N3P7E7</accession>
<comment type="subcellular location">
    <subcellularLocation>
        <location evidence="1">Cell membrane</location>
        <topology evidence="1">Multi-pass membrane protein</topology>
    </subcellularLocation>
</comment>
<evidence type="ECO:0000256" key="1">
    <source>
        <dbReference type="ARBA" id="ARBA00004651"/>
    </source>
</evidence>
<feature type="transmembrane region" description="Helical" evidence="6">
    <location>
        <begin position="183"/>
        <end position="201"/>
    </location>
</feature>
<dbReference type="Pfam" id="PF01810">
    <property type="entry name" value="LysE"/>
    <property type="match status" value="1"/>
</dbReference>
<keyword evidence="2" id="KW-1003">Cell membrane</keyword>
<dbReference type="AlphaFoldDB" id="A0A5N3P7E7"/>
<sequence length="212" mass="21704">MIGSLLLASGFAGFVYGIAPGPAVLALFGISANQGRGAGAAFVTGHLVGDAVWSSLALVAIIGAQTVGSTVFDVLGLLCGIYLFWLGWNAIRATASGAQAGAPTARRPLLRGLIFGVTNPKGYPVAVATFTALLAGYASGLNWSILPALVVAACAGSFAAYAILVAVTGTGTVRRLYRKHETLIVRASGLMFIGFALHAFYQSVPGLFSRRA</sequence>
<dbReference type="GO" id="GO:0015171">
    <property type="term" value="F:amino acid transmembrane transporter activity"/>
    <property type="evidence" value="ECO:0007669"/>
    <property type="project" value="TreeGrafter"/>
</dbReference>
<keyword evidence="5 6" id="KW-0472">Membrane</keyword>
<evidence type="ECO:0000313" key="8">
    <source>
        <dbReference type="Proteomes" id="UP000325684"/>
    </source>
</evidence>
<feature type="transmembrane region" description="Helical" evidence="6">
    <location>
        <begin position="144"/>
        <end position="171"/>
    </location>
</feature>
<dbReference type="Proteomes" id="UP000325684">
    <property type="component" value="Unassembled WGS sequence"/>
</dbReference>
<evidence type="ECO:0000256" key="4">
    <source>
        <dbReference type="ARBA" id="ARBA00022989"/>
    </source>
</evidence>
<keyword evidence="3 6" id="KW-0812">Transmembrane</keyword>
<dbReference type="EMBL" id="VCMV01000030">
    <property type="protein sequence ID" value="KAB0265668.1"/>
    <property type="molecule type" value="Genomic_DNA"/>
</dbReference>
<dbReference type="PANTHER" id="PTHR30086">
    <property type="entry name" value="ARGININE EXPORTER PROTEIN ARGO"/>
    <property type="match status" value="1"/>
</dbReference>